<evidence type="ECO:0000256" key="7">
    <source>
        <dbReference type="ARBA" id="ARBA00022989"/>
    </source>
</evidence>
<evidence type="ECO:0000256" key="2">
    <source>
        <dbReference type="ARBA" id="ARBA00005417"/>
    </source>
</evidence>
<dbReference type="PROSITE" id="PS50893">
    <property type="entry name" value="ABC_TRANSPORTER_2"/>
    <property type="match status" value="2"/>
</dbReference>
<keyword evidence="4 9" id="KW-0812">Transmembrane</keyword>
<feature type="transmembrane region" description="Helical" evidence="9">
    <location>
        <begin position="620"/>
        <end position="642"/>
    </location>
</feature>
<dbReference type="SMART" id="SM00382">
    <property type="entry name" value="AAA"/>
    <property type="match status" value="2"/>
</dbReference>
<dbReference type="Proteomes" id="UP000016646">
    <property type="component" value="Unassembled WGS sequence"/>
</dbReference>
<evidence type="ECO:0000256" key="9">
    <source>
        <dbReference type="SAM" id="Phobius"/>
    </source>
</evidence>
<dbReference type="PANTHER" id="PTHR43553:SF24">
    <property type="entry name" value="ENERGY-COUPLING FACTOR TRANSPORTER ATP-BINDING PROTEIN ECFA1"/>
    <property type="match status" value="1"/>
</dbReference>
<dbReference type="EMBL" id="AVQI01000083">
    <property type="protein sequence ID" value="ERJ98067.1"/>
    <property type="molecule type" value="Genomic_DNA"/>
</dbReference>
<dbReference type="InterPro" id="IPR015856">
    <property type="entry name" value="ABC_transpr_CbiO/EcfA_su"/>
</dbReference>
<evidence type="ECO:0000313" key="12">
    <source>
        <dbReference type="EMBL" id="ERJ98067.1"/>
    </source>
</evidence>
<evidence type="ECO:0000256" key="3">
    <source>
        <dbReference type="ARBA" id="ARBA00022448"/>
    </source>
</evidence>
<evidence type="ECO:0000313" key="14">
    <source>
        <dbReference type="Proteomes" id="UP000016646"/>
    </source>
</evidence>
<gene>
    <name evidence="12" type="ORF">HMPREF0860_2190</name>
    <name evidence="11" type="ORF">HMPREF1325_1539</name>
</gene>
<comment type="similarity">
    <text evidence="2">Belongs to the ABC transporter superfamily.</text>
</comment>
<dbReference type="GO" id="GO:0005524">
    <property type="term" value="F:ATP binding"/>
    <property type="evidence" value="ECO:0007669"/>
    <property type="project" value="UniProtKB-KW"/>
</dbReference>
<evidence type="ECO:0000313" key="13">
    <source>
        <dbReference type="Proteomes" id="UP000016412"/>
    </source>
</evidence>
<dbReference type="PANTHER" id="PTHR43553">
    <property type="entry name" value="HEAVY METAL TRANSPORTER"/>
    <property type="match status" value="1"/>
</dbReference>
<dbReference type="AlphaFoldDB" id="U1FM68"/>
<evidence type="ECO:0000313" key="11">
    <source>
        <dbReference type="EMBL" id="ERF60531.1"/>
    </source>
</evidence>
<dbReference type="PATRIC" id="fig|1125725.3.peg.1553"/>
<dbReference type="CDD" id="cd16914">
    <property type="entry name" value="EcfT"/>
    <property type="match status" value="1"/>
</dbReference>
<feature type="domain" description="ABC transporter" evidence="10">
    <location>
        <begin position="301"/>
        <end position="528"/>
    </location>
</feature>
<reference evidence="13 14" key="1">
    <citation type="submission" date="2013-08" db="EMBL/GenBank/DDBJ databases">
        <authorList>
            <person name="Durkin A.S."/>
            <person name="Haft D.R."/>
            <person name="McCorrison J."/>
            <person name="Torralba M."/>
            <person name="Gillis M."/>
            <person name="Haft D.H."/>
            <person name="Methe B."/>
            <person name="Sutton G."/>
            <person name="Nelson K.E."/>
        </authorList>
    </citation>
    <scope>NUCLEOTIDE SEQUENCE [LARGE SCALE GENOMIC DNA]</scope>
    <source>
        <strain evidence="12 14">ATCC 35536</strain>
        <strain evidence="11 13">VPI DR56BR1116</strain>
    </source>
</reference>
<dbReference type="eggNOG" id="COG1129">
    <property type="taxonomic scope" value="Bacteria"/>
</dbReference>
<dbReference type="InterPro" id="IPR027417">
    <property type="entry name" value="P-loop_NTPase"/>
</dbReference>
<name>U1FM68_TRESO</name>
<accession>U1FM68</accession>
<dbReference type="InterPro" id="IPR017871">
    <property type="entry name" value="ABC_transporter-like_CS"/>
</dbReference>
<evidence type="ECO:0000259" key="10">
    <source>
        <dbReference type="PROSITE" id="PS50893"/>
    </source>
</evidence>
<dbReference type="PROSITE" id="PS00211">
    <property type="entry name" value="ABC_TRANSPORTER_1"/>
    <property type="match status" value="1"/>
</dbReference>
<dbReference type="EMBL" id="AUZJ01000042">
    <property type="protein sequence ID" value="ERF60531.1"/>
    <property type="molecule type" value="Genomic_DNA"/>
</dbReference>
<dbReference type="Gene3D" id="3.40.50.300">
    <property type="entry name" value="P-loop containing nucleotide triphosphate hydrolases"/>
    <property type="match status" value="2"/>
</dbReference>
<dbReference type="GO" id="GO:0042626">
    <property type="term" value="F:ATPase-coupled transmembrane transporter activity"/>
    <property type="evidence" value="ECO:0007669"/>
    <property type="project" value="TreeGrafter"/>
</dbReference>
<proteinExistence type="inferred from homology"/>
<dbReference type="GO" id="GO:0016887">
    <property type="term" value="F:ATP hydrolysis activity"/>
    <property type="evidence" value="ECO:0007669"/>
    <property type="project" value="InterPro"/>
</dbReference>
<organism evidence="11 13">
    <name type="scientific">Treponema socranskii subsp. socranskii VPI DR56BR1116 = ATCC 35536</name>
    <dbReference type="NCBI Taxonomy" id="1125725"/>
    <lineage>
        <taxon>Bacteria</taxon>
        <taxon>Pseudomonadati</taxon>
        <taxon>Spirochaetota</taxon>
        <taxon>Spirochaetia</taxon>
        <taxon>Spirochaetales</taxon>
        <taxon>Treponemataceae</taxon>
        <taxon>Treponema</taxon>
    </lineage>
</organism>
<dbReference type="CDD" id="cd03225">
    <property type="entry name" value="ABC_cobalt_CbiO_domain1"/>
    <property type="match status" value="2"/>
</dbReference>
<dbReference type="InterPro" id="IPR050095">
    <property type="entry name" value="ECF_ABC_transporter_ATP-bd"/>
</dbReference>
<protein>
    <submittedName>
        <fullName evidence="11">Cobalt transport protein</fullName>
    </submittedName>
</protein>
<dbReference type="InterPro" id="IPR003439">
    <property type="entry name" value="ABC_transporter-like_ATP-bd"/>
</dbReference>
<keyword evidence="8 9" id="KW-0472">Membrane</keyword>
<keyword evidence="14" id="KW-1185">Reference proteome</keyword>
<evidence type="ECO:0000256" key="6">
    <source>
        <dbReference type="ARBA" id="ARBA00022840"/>
    </source>
</evidence>
<dbReference type="GO" id="GO:0043190">
    <property type="term" value="C:ATP-binding cassette (ABC) transporter complex"/>
    <property type="evidence" value="ECO:0007669"/>
    <property type="project" value="TreeGrafter"/>
</dbReference>
<keyword evidence="7 9" id="KW-1133">Transmembrane helix</keyword>
<comment type="subcellular location">
    <subcellularLocation>
        <location evidence="1">Membrane</location>
        <topology evidence="1">Multi-pass membrane protein</topology>
    </subcellularLocation>
</comment>
<evidence type="ECO:0000256" key="5">
    <source>
        <dbReference type="ARBA" id="ARBA00022741"/>
    </source>
</evidence>
<evidence type="ECO:0000256" key="8">
    <source>
        <dbReference type="ARBA" id="ARBA00023136"/>
    </source>
</evidence>
<keyword evidence="6" id="KW-0067">ATP-binding</keyword>
<dbReference type="InterPro" id="IPR003593">
    <property type="entry name" value="AAA+_ATPase"/>
</dbReference>
<feature type="transmembrane region" description="Helical" evidence="9">
    <location>
        <begin position="580"/>
        <end position="608"/>
    </location>
</feature>
<sequence length="786" mass="85227">MAFSAVSDMMSAMRVLSVDHVSYTYPQQNIPAVNDVDFSLERGSYTAVVGLNGSGKSTLARILCGLLDAECGEVSYASGVRSALVFQSPKDQIICSVVFRDTAFGPQNLALPPDEVELRTIESLTVVGLLHKASSPSVTLSLGQTQKEALAGIIAIDPDVIILDEALSMLDPDSKNDIFAFLSYWVRRGRTVVHITHDIDAIRKAKDVIAMEKGKVVYSGTTDDFFTDTELCERITGKKIVDSVFKKNNKKAINLSAVSNMPDTEAINTSALKEVARRTIVCDDAAEAYAAHAVKKSEASLAFCNVGFSYGENVIFNNINFSLAKGTLTSLTGVSGSGKSTLLEMAAGLLAPSYGEIRCDSRPALCRQNSDAALFERFAADDVAFGPRNRGVRGKALVSLVKRSMDEAGIPYAEYAERQTAELSGGEKRRLAVAGIIALDAPVLLFDEPTAGLDGPSRAKTMALLRSLAASGHTVLFSTHRPDEADFADEEISVRDGNLFLVRSNTASSNGGKIINKGKSDADGAAGFDAQMKRYALPDTVQMPLEGAKLLNSIRAASANTGNVKKNGGIAAKLPPAVKFIVFIALFAASLAVRPLSLCACMFLLSLIYAFSAKYPKRRLFLSLVKTVPLLLFFCIFQMIFYPPLEGERIFLAYRYFTVTPSKLLLCLTTLIRTEGAIACILSFSYTTPEYDIVDGLSVLLKPLAVFHIPVRYVIIITEIVFRFMPLLLDEASEIIKTQLIRGGLRDAKGFFGRVRSLIPLFVPLVMQTIRRSEALADALTERCFS</sequence>
<dbReference type="STRING" id="1125725.HMPREF1325_1539"/>
<dbReference type="SUPFAM" id="SSF52540">
    <property type="entry name" value="P-loop containing nucleoside triphosphate hydrolases"/>
    <property type="match status" value="2"/>
</dbReference>
<dbReference type="Pfam" id="PF00005">
    <property type="entry name" value="ABC_tran"/>
    <property type="match status" value="2"/>
</dbReference>
<dbReference type="Pfam" id="PF02361">
    <property type="entry name" value="CbiQ"/>
    <property type="match status" value="1"/>
</dbReference>
<evidence type="ECO:0000256" key="1">
    <source>
        <dbReference type="ARBA" id="ARBA00004141"/>
    </source>
</evidence>
<evidence type="ECO:0000256" key="4">
    <source>
        <dbReference type="ARBA" id="ARBA00022692"/>
    </source>
</evidence>
<keyword evidence="5" id="KW-0547">Nucleotide-binding</keyword>
<dbReference type="InterPro" id="IPR003339">
    <property type="entry name" value="ABC/ECF_trnsptr_transmembrane"/>
</dbReference>
<feature type="domain" description="ABC transporter" evidence="10">
    <location>
        <begin position="16"/>
        <end position="238"/>
    </location>
</feature>
<comment type="caution">
    <text evidence="11">The sequence shown here is derived from an EMBL/GenBank/DDBJ whole genome shotgun (WGS) entry which is preliminary data.</text>
</comment>
<keyword evidence="3" id="KW-0813">Transport</keyword>
<dbReference type="Proteomes" id="UP000016412">
    <property type="component" value="Unassembled WGS sequence"/>
</dbReference>